<dbReference type="OrthoDB" id="3942661at2759"/>
<feature type="region of interest" description="Disordered" evidence="1">
    <location>
        <begin position="242"/>
        <end position="271"/>
    </location>
</feature>
<dbReference type="GeneID" id="54470951"/>
<accession>A0A6A6PMS6</accession>
<dbReference type="RefSeq" id="XP_033587785.1">
    <property type="nucleotide sequence ID" value="XM_033729949.1"/>
</dbReference>
<dbReference type="AlphaFoldDB" id="A0A6A6PMS6"/>
<name>A0A6A6PMS6_9PEZI</name>
<evidence type="ECO:0000256" key="1">
    <source>
        <dbReference type="SAM" id="MobiDB-lite"/>
    </source>
</evidence>
<feature type="region of interest" description="Disordered" evidence="1">
    <location>
        <begin position="50"/>
        <end position="83"/>
    </location>
</feature>
<feature type="region of interest" description="Disordered" evidence="1">
    <location>
        <begin position="106"/>
        <end position="144"/>
    </location>
</feature>
<feature type="region of interest" description="Disordered" evidence="1">
    <location>
        <begin position="162"/>
        <end position="181"/>
    </location>
</feature>
<proteinExistence type="predicted"/>
<protein>
    <submittedName>
        <fullName evidence="2">Uncharacterized protein</fullName>
    </submittedName>
</protein>
<evidence type="ECO:0000313" key="2">
    <source>
        <dbReference type="EMBL" id="KAF2481215.1"/>
    </source>
</evidence>
<keyword evidence="3" id="KW-1185">Reference proteome</keyword>
<reference evidence="2" key="1">
    <citation type="journal article" date="2020" name="Stud. Mycol.">
        <title>101 Dothideomycetes genomes: a test case for predicting lifestyles and emergence of pathogens.</title>
        <authorList>
            <person name="Haridas S."/>
            <person name="Albert R."/>
            <person name="Binder M."/>
            <person name="Bloem J."/>
            <person name="Labutti K."/>
            <person name="Salamov A."/>
            <person name="Andreopoulos B."/>
            <person name="Baker S."/>
            <person name="Barry K."/>
            <person name="Bills G."/>
            <person name="Bluhm B."/>
            <person name="Cannon C."/>
            <person name="Castanera R."/>
            <person name="Culley D."/>
            <person name="Daum C."/>
            <person name="Ezra D."/>
            <person name="Gonzalez J."/>
            <person name="Henrissat B."/>
            <person name="Kuo A."/>
            <person name="Liang C."/>
            <person name="Lipzen A."/>
            <person name="Lutzoni F."/>
            <person name="Magnuson J."/>
            <person name="Mondo S."/>
            <person name="Nolan M."/>
            <person name="Ohm R."/>
            <person name="Pangilinan J."/>
            <person name="Park H.-J."/>
            <person name="Ramirez L."/>
            <person name="Alfaro M."/>
            <person name="Sun H."/>
            <person name="Tritt A."/>
            <person name="Yoshinaga Y."/>
            <person name="Zwiers L.-H."/>
            <person name="Turgeon B."/>
            <person name="Goodwin S."/>
            <person name="Spatafora J."/>
            <person name="Crous P."/>
            <person name="Grigoriev I."/>
        </authorList>
    </citation>
    <scope>NUCLEOTIDE SEQUENCE</scope>
    <source>
        <strain evidence="2">CBS 113389</strain>
    </source>
</reference>
<feature type="compositionally biased region" description="Acidic residues" evidence="1">
    <location>
        <begin position="120"/>
        <end position="136"/>
    </location>
</feature>
<feature type="compositionally biased region" description="Basic and acidic residues" evidence="1">
    <location>
        <begin position="50"/>
        <end position="75"/>
    </location>
</feature>
<dbReference type="Proteomes" id="UP000799767">
    <property type="component" value="Unassembled WGS sequence"/>
</dbReference>
<dbReference type="EMBL" id="MU001638">
    <property type="protein sequence ID" value="KAF2481215.1"/>
    <property type="molecule type" value="Genomic_DNA"/>
</dbReference>
<evidence type="ECO:0000313" key="3">
    <source>
        <dbReference type="Proteomes" id="UP000799767"/>
    </source>
</evidence>
<gene>
    <name evidence="2" type="ORF">BDY17DRAFT_184737</name>
</gene>
<sequence length="300" mass="33457">MPAQAPRVQAQTIKQAKAAYRARGHPTISDTEKRRLERLAELDRRAYRIKEAEKRKAEAAKKRAEQEKKEREELRAAPLGTQRRIDRFGHKSSQMHLGFFLKRTNSKEAEEAEAQKENVDVGEDDGFGDDGVDDENLLNMLDGANDRPMKDVVLTDVPDAPRQLPQQDGSNEVVLSPTQPNIPMEEDDFGSFLDELESSTQIARELAAEDTSYPNIAPATVPLISSCEADDFDFTIDDLEASATTPQEKTKSQQDRILMPPPPLRAPSTVAKPPKYAGFTLTELNSFIDDDLQLTQVAPV</sequence>
<feature type="compositionally biased region" description="Basic and acidic residues" evidence="1">
    <location>
        <begin position="106"/>
        <end position="119"/>
    </location>
</feature>
<organism evidence="2 3">
    <name type="scientific">Neohortaea acidophila</name>
    <dbReference type="NCBI Taxonomy" id="245834"/>
    <lineage>
        <taxon>Eukaryota</taxon>
        <taxon>Fungi</taxon>
        <taxon>Dikarya</taxon>
        <taxon>Ascomycota</taxon>
        <taxon>Pezizomycotina</taxon>
        <taxon>Dothideomycetes</taxon>
        <taxon>Dothideomycetidae</taxon>
        <taxon>Mycosphaerellales</taxon>
        <taxon>Teratosphaeriaceae</taxon>
        <taxon>Neohortaea</taxon>
    </lineage>
</organism>